<evidence type="ECO:0000259" key="8">
    <source>
        <dbReference type="PROSITE" id="PS50850"/>
    </source>
</evidence>
<evidence type="ECO:0000313" key="10">
    <source>
        <dbReference type="Proteomes" id="UP000018001"/>
    </source>
</evidence>
<feature type="transmembrane region" description="Helical" evidence="7">
    <location>
        <begin position="358"/>
        <end position="376"/>
    </location>
</feature>
<feature type="region of interest" description="Disordered" evidence="6">
    <location>
        <begin position="270"/>
        <end position="293"/>
    </location>
</feature>
<dbReference type="Gene3D" id="1.20.1250.20">
    <property type="entry name" value="MFS general substrate transporter like domains"/>
    <property type="match status" value="1"/>
</dbReference>
<dbReference type="Pfam" id="PF07690">
    <property type="entry name" value="MFS_1"/>
    <property type="match status" value="1"/>
</dbReference>
<feature type="transmembrane region" description="Helical" evidence="7">
    <location>
        <begin position="447"/>
        <end position="466"/>
    </location>
</feature>
<feature type="transmembrane region" description="Helical" evidence="7">
    <location>
        <begin position="108"/>
        <end position="129"/>
    </location>
</feature>
<evidence type="ECO:0000256" key="6">
    <source>
        <dbReference type="SAM" id="MobiDB-lite"/>
    </source>
</evidence>
<dbReference type="PROSITE" id="PS50850">
    <property type="entry name" value="MFS"/>
    <property type="match status" value="1"/>
</dbReference>
<proteinExistence type="predicted"/>
<dbReference type="CDD" id="cd17330">
    <property type="entry name" value="MFS_SLC46_TetA_like"/>
    <property type="match status" value="1"/>
</dbReference>
<dbReference type="eggNOG" id="KOG2615">
    <property type="taxonomic scope" value="Eukaryota"/>
</dbReference>
<feature type="domain" description="Major facilitator superfamily (MFS) profile" evidence="8">
    <location>
        <begin position="13"/>
        <end position="511"/>
    </location>
</feature>
<dbReference type="Proteomes" id="UP000018001">
    <property type="component" value="Unassembled WGS sequence"/>
</dbReference>
<dbReference type="InterPro" id="IPR011701">
    <property type="entry name" value="MFS"/>
</dbReference>
<feature type="transmembrane region" description="Helical" evidence="7">
    <location>
        <begin position="185"/>
        <end position="207"/>
    </location>
</feature>
<feature type="transmembrane region" description="Helical" evidence="7">
    <location>
        <begin position="388"/>
        <end position="410"/>
    </location>
</feature>
<evidence type="ECO:0000256" key="1">
    <source>
        <dbReference type="ARBA" id="ARBA00004141"/>
    </source>
</evidence>
<evidence type="ECO:0000256" key="4">
    <source>
        <dbReference type="ARBA" id="ARBA00022989"/>
    </source>
</evidence>
<keyword evidence="4 7" id="KW-1133">Transmembrane helix</keyword>
<comment type="caution">
    <text evidence="9">The sequence shown here is derived from an EMBL/GenBank/DDBJ whole genome shotgun (WGS) entry which is preliminary data.</text>
</comment>
<feature type="transmembrane region" description="Helical" evidence="7">
    <location>
        <begin position="83"/>
        <end position="102"/>
    </location>
</feature>
<reference evidence="10" key="1">
    <citation type="journal article" date="2014" name="Genome Announc.">
        <title>Draft genome sequence of the formaldehyde-resistant fungus Byssochlamys spectabilis No. 5 (anamorph Paecilomyces variotii No. 5) (NBRC109023).</title>
        <authorList>
            <person name="Oka T."/>
            <person name="Ekino K."/>
            <person name="Fukuda K."/>
            <person name="Nomura Y."/>
        </authorList>
    </citation>
    <scope>NUCLEOTIDE SEQUENCE [LARGE SCALE GENOMIC DNA]</scope>
    <source>
        <strain evidence="10">No. 5 / NBRC 109023</strain>
    </source>
</reference>
<evidence type="ECO:0000256" key="5">
    <source>
        <dbReference type="ARBA" id="ARBA00023136"/>
    </source>
</evidence>
<keyword evidence="2" id="KW-0813">Transport</keyword>
<organism evidence="9 10">
    <name type="scientific">Byssochlamys spectabilis (strain No. 5 / NBRC 109023)</name>
    <name type="common">Paecilomyces variotii</name>
    <dbReference type="NCBI Taxonomy" id="1356009"/>
    <lineage>
        <taxon>Eukaryota</taxon>
        <taxon>Fungi</taxon>
        <taxon>Dikarya</taxon>
        <taxon>Ascomycota</taxon>
        <taxon>Pezizomycotina</taxon>
        <taxon>Eurotiomycetes</taxon>
        <taxon>Eurotiomycetidae</taxon>
        <taxon>Eurotiales</taxon>
        <taxon>Thermoascaceae</taxon>
        <taxon>Paecilomyces</taxon>
    </lineage>
</organism>
<feature type="compositionally biased region" description="Polar residues" evidence="6">
    <location>
        <begin position="270"/>
        <end position="279"/>
    </location>
</feature>
<evidence type="ECO:0000256" key="2">
    <source>
        <dbReference type="ARBA" id="ARBA00022448"/>
    </source>
</evidence>
<name>V5FYJ6_BYSSN</name>
<dbReference type="InterPro" id="IPR020846">
    <property type="entry name" value="MFS_dom"/>
</dbReference>
<evidence type="ECO:0000256" key="7">
    <source>
        <dbReference type="SAM" id="Phobius"/>
    </source>
</evidence>
<comment type="subcellular location">
    <subcellularLocation>
        <location evidence="1">Membrane</location>
        <topology evidence="1">Multi-pass membrane protein</topology>
    </subcellularLocation>
</comment>
<dbReference type="GO" id="GO:0016020">
    <property type="term" value="C:membrane"/>
    <property type="evidence" value="ECO:0007669"/>
    <property type="project" value="UniProtKB-SubCell"/>
</dbReference>
<keyword evidence="10" id="KW-1185">Reference proteome</keyword>
<feature type="compositionally biased region" description="Acidic residues" evidence="6">
    <location>
        <begin position="517"/>
        <end position="530"/>
    </location>
</feature>
<feature type="transmembrane region" description="Helical" evidence="7">
    <location>
        <begin position="486"/>
        <end position="506"/>
    </location>
</feature>
<keyword evidence="5 7" id="KW-0472">Membrane</keyword>
<accession>V5FYJ6</accession>
<evidence type="ECO:0000313" key="9">
    <source>
        <dbReference type="EMBL" id="GAD97163.1"/>
    </source>
</evidence>
<feature type="transmembrane region" description="Helical" evidence="7">
    <location>
        <begin position="141"/>
        <end position="165"/>
    </location>
</feature>
<feature type="transmembrane region" description="Helical" evidence="7">
    <location>
        <begin position="416"/>
        <end position="440"/>
    </location>
</feature>
<dbReference type="AlphaFoldDB" id="V5FYJ6"/>
<dbReference type="InterPro" id="IPR036259">
    <property type="entry name" value="MFS_trans_sf"/>
</dbReference>
<protein>
    <submittedName>
        <fullName evidence="9">MFS transporter, putative</fullName>
    </submittedName>
</protein>
<feature type="transmembrane region" description="Helical" evidence="7">
    <location>
        <begin position="297"/>
        <end position="319"/>
    </location>
</feature>
<dbReference type="EMBL" id="BAUL01000188">
    <property type="protein sequence ID" value="GAD97163.1"/>
    <property type="molecule type" value="Genomic_DNA"/>
</dbReference>
<dbReference type="InParanoid" id="V5FYJ6"/>
<dbReference type="HOGENOM" id="CLU_001265_54_5_1"/>
<feature type="region of interest" description="Disordered" evidence="6">
    <location>
        <begin position="516"/>
        <end position="539"/>
    </location>
</feature>
<dbReference type="GO" id="GO:0022857">
    <property type="term" value="F:transmembrane transporter activity"/>
    <property type="evidence" value="ECO:0007669"/>
    <property type="project" value="InterPro"/>
</dbReference>
<dbReference type="PANTHER" id="PTHR23504">
    <property type="entry name" value="MAJOR FACILITATOR SUPERFAMILY DOMAIN-CONTAINING PROTEIN 10"/>
    <property type="match status" value="1"/>
</dbReference>
<gene>
    <name evidence="9" type="ORF">PVAR5_5834</name>
</gene>
<sequence length="539" mass="59231">MLKKKQAQLPVRQLVILSICRFAEPVVLTSVLPYLPEMIESVGVAKDEVAKWVGITSAVVAGCQCIMGVPWGTASDYVGRKPVILLGLTFTMIFSLMFGFSHTLTSLIVARAFQGLMNGNVGIIRTMVAEMVPEKELQPRAFSVMPLVWTIGSIFGPAFGGALANPAEKHPKIFGNSEFLKKYPFALPNIASAILFVIGITTGFLFMKETLETRKDKPDYGLILGQALTSGCTRSCRRRRSSHPVKRLDDDETTALLAGDEDLDEEDFYQETQARQPTTPRKKQSNSKAKRPSWGQVLTPQSILVLIAYSMLAMHSMAFDSLFPVFLHYHPQNLEGNPDVKLPFKFAGGFGVDSQTIGILYTLIGVIGMFVQFLIFPATAKRYGVLNCLKATSIVFPILHIVTPFIVLLTDPIRSFAVFLLMLFKLFCVIFSFPCCTILLTNSASSLSILGTLNGVGTSVSAIGRASGPALVGATFSFGVEKGYMIIPWWILALVGALSAIPVFWIQETDGFMANKEDDEEDEFSDDEAYEDRGPRRGR</sequence>
<dbReference type="FunCoup" id="V5FYJ6">
    <property type="interactions" value="73"/>
</dbReference>
<evidence type="ECO:0000256" key="3">
    <source>
        <dbReference type="ARBA" id="ARBA00022692"/>
    </source>
</evidence>
<dbReference type="SUPFAM" id="SSF103473">
    <property type="entry name" value="MFS general substrate transporter"/>
    <property type="match status" value="1"/>
</dbReference>
<dbReference type="PANTHER" id="PTHR23504:SF8">
    <property type="entry name" value="TRANSPORTER, PUTATIVE (AFU_ORTHOLOGUE AFUA_1G03730)-RELATED"/>
    <property type="match status" value="1"/>
</dbReference>
<keyword evidence="3 7" id="KW-0812">Transmembrane</keyword>
<feature type="compositionally biased region" description="Basic residues" evidence="6">
    <location>
        <begin position="280"/>
        <end position="291"/>
    </location>
</feature>
<dbReference type="OrthoDB" id="10262656at2759"/>